<dbReference type="AlphaFoldDB" id="A0A5J4U5F0"/>
<protein>
    <submittedName>
        <fullName evidence="1">Uncharacterized protein</fullName>
    </submittedName>
</protein>
<reference evidence="1 2" key="1">
    <citation type="submission" date="2019-03" db="EMBL/GenBank/DDBJ databases">
        <title>Single cell metagenomics reveals metabolic interactions within the superorganism composed of flagellate Streblomastix strix and complex community of Bacteroidetes bacteria on its surface.</title>
        <authorList>
            <person name="Treitli S.C."/>
            <person name="Kolisko M."/>
            <person name="Husnik F."/>
            <person name="Keeling P."/>
            <person name="Hampl V."/>
        </authorList>
    </citation>
    <scope>NUCLEOTIDE SEQUENCE [LARGE SCALE GENOMIC DNA]</scope>
    <source>
        <strain evidence="1">ST1C</strain>
    </source>
</reference>
<name>A0A5J4U5F0_9EUKA</name>
<sequence length="121" mass="13889">MLLYQRSVFHSCYDIAVKFDRTEFDKLKVRCAKLVGKIASQPERSRVNFVASYDSEFLGRNQYFITSNCKAYTICISVDIVNSVNINVESCKSNCKAIIELHTNCPRAIFLKRTFQVNGFV</sequence>
<organism evidence="1 2">
    <name type="scientific">Streblomastix strix</name>
    <dbReference type="NCBI Taxonomy" id="222440"/>
    <lineage>
        <taxon>Eukaryota</taxon>
        <taxon>Metamonada</taxon>
        <taxon>Preaxostyla</taxon>
        <taxon>Oxymonadida</taxon>
        <taxon>Streblomastigidae</taxon>
        <taxon>Streblomastix</taxon>
    </lineage>
</organism>
<gene>
    <name evidence="1" type="ORF">EZS28_038666</name>
</gene>
<evidence type="ECO:0000313" key="1">
    <source>
        <dbReference type="EMBL" id="KAA6365807.1"/>
    </source>
</evidence>
<dbReference type="EMBL" id="SNRW01020059">
    <property type="protein sequence ID" value="KAA6365807.1"/>
    <property type="molecule type" value="Genomic_DNA"/>
</dbReference>
<evidence type="ECO:0000313" key="2">
    <source>
        <dbReference type="Proteomes" id="UP000324800"/>
    </source>
</evidence>
<accession>A0A5J4U5F0</accession>
<proteinExistence type="predicted"/>
<comment type="caution">
    <text evidence="1">The sequence shown here is derived from an EMBL/GenBank/DDBJ whole genome shotgun (WGS) entry which is preliminary data.</text>
</comment>
<dbReference type="Proteomes" id="UP000324800">
    <property type="component" value="Unassembled WGS sequence"/>
</dbReference>